<protein>
    <submittedName>
        <fullName evidence="2">Uncharacterized protein</fullName>
    </submittedName>
</protein>
<evidence type="ECO:0000313" key="3">
    <source>
        <dbReference type="Proteomes" id="UP000176868"/>
    </source>
</evidence>
<organism evidence="2 3">
    <name type="scientific">Candidatus Zambryskibacteria bacterium RIFOXYD2_FULL_43_10</name>
    <dbReference type="NCBI Taxonomy" id="1802782"/>
    <lineage>
        <taxon>Bacteria</taxon>
        <taxon>Candidatus Zambryskiibacteriota</taxon>
    </lineage>
</organism>
<name>A0A1G2V6N5_9BACT</name>
<accession>A0A1G2V6N5</accession>
<dbReference type="AlphaFoldDB" id="A0A1G2V6N5"/>
<comment type="caution">
    <text evidence="2">The sequence shown here is derived from an EMBL/GenBank/DDBJ whole genome shotgun (WGS) entry which is preliminary data.</text>
</comment>
<evidence type="ECO:0000313" key="2">
    <source>
        <dbReference type="EMBL" id="OHB17284.1"/>
    </source>
</evidence>
<evidence type="ECO:0000256" key="1">
    <source>
        <dbReference type="SAM" id="MobiDB-lite"/>
    </source>
</evidence>
<proteinExistence type="predicted"/>
<sequence length="119" mass="13421">MSIEDLKLKPNSNQPEDFKVAMQLIESHPLLSRDTVAKKVVENQGITEAGLEVDIGNYLESRIASLEGDQEKMIALKKKDPIAYREAAMVVHSVPPEIENKLEDQELPIKKPKKRDENS</sequence>
<feature type="region of interest" description="Disordered" evidence="1">
    <location>
        <begin position="96"/>
        <end position="119"/>
    </location>
</feature>
<dbReference type="STRING" id="1802782.A2544_01645"/>
<dbReference type="Proteomes" id="UP000176868">
    <property type="component" value="Unassembled WGS sequence"/>
</dbReference>
<reference evidence="2 3" key="1">
    <citation type="journal article" date="2016" name="Nat. Commun.">
        <title>Thousands of microbial genomes shed light on interconnected biogeochemical processes in an aquifer system.</title>
        <authorList>
            <person name="Anantharaman K."/>
            <person name="Brown C.T."/>
            <person name="Hug L.A."/>
            <person name="Sharon I."/>
            <person name="Castelle C.J."/>
            <person name="Probst A.J."/>
            <person name="Thomas B.C."/>
            <person name="Singh A."/>
            <person name="Wilkins M.J."/>
            <person name="Karaoz U."/>
            <person name="Brodie E.L."/>
            <person name="Williams K.H."/>
            <person name="Hubbard S.S."/>
            <person name="Banfield J.F."/>
        </authorList>
    </citation>
    <scope>NUCLEOTIDE SEQUENCE [LARGE SCALE GENOMIC DNA]</scope>
</reference>
<gene>
    <name evidence="2" type="ORF">A2544_01645</name>
</gene>
<feature type="compositionally biased region" description="Basic and acidic residues" evidence="1">
    <location>
        <begin position="98"/>
        <end position="119"/>
    </location>
</feature>
<dbReference type="EMBL" id="MHWZ01000025">
    <property type="protein sequence ID" value="OHB17284.1"/>
    <property type="molecule type" value="Genomic_DNA"/>
</dbReference>